<evidence type="ECO:0000313" key="3">
    <source>
        <dbReference type="Proteomes" id="UP000256877"/>
    </source>
</evidence>
<name>A0A371R354_9CREN</name>
<dbReference type="EMBL" id="NMUF01000019">
    <property type="protein sequence ID" value="RFA98231.1"/>
    <property type="molecule type" value="Genomic_DNA"/>
</dbReference>
<dbReference type="Proteomes" id="UP000256877">
    <property type="component" value="Unassembled WGS sequence"/>
</dbReference>
<gene>
    <name evidence="1" type="ORF">CGL51_08185</name>
    <name evidence="2" type="ORF">CGL52_07720</name>
</gene>
<accession>A0A371R354</accession>
<evidence type="ECO:0000313" key="4">
    <source>
        <dbReference type="Proteomes" id="UP000257123"/>
    </source>
</evidence>
<dbReference type="AlphaFoldDB" id="A0A371R354"/>
<proteinExistence type="predicted"/>
<evidence type="ECO:0000313" key="1">
    <source>
        <dbReference type="EMBL" id="RFA95118.1"/>
    </source>
</evidence>
<dbReference type="Proteomes" id="UP000257123">
    <property type="component" value="Unassembled WGS sequence"/>
</dbReference>
<protein>
    <submittedName>
        <fullName evidence="2">Uncharacterized protein</fullName>
    </submittedName>
</protein>
<reference evidence="3 4" key="1">
    <citation type="submission" date="2017-07" db="EMBL/GenBank/DDBJ databases">
        <title>Draft genome sequence of aerobic hyperthermophilic archaea, Pyrobaculum aerophilum YKB31 and YKB32.</title>
        <authorList>
            <person name="Mochizuki T."/>
            <person name="Berliner A.J."/>
            <person name="Yoshida-Takashima Y."/>
            <person name="Takaki Y."/>
            <person name="Nunoura T."/>
            <person name="Takai K."/>
        </authorList>
    </citation>
    <scope>NUCLEOTIDE SEQUENCE [LARGE SCALE GENOMIC DNA]</scope>
    <source>
        <strain evidence="1 4">YKB31</strain>
        <strain evidence="2 3">YKB32</strain>
    </source>
</reference>
<dbReference type="EMBL" id="NMUE01000025">
    <property type="protein sequence ID" value="RFA95118.1"/>
    <property type="molecule type" value="Genomic_DNA"/>
</dbReference>
<comment type="caution">
    <text evidence="2">The sequence shown here is derived from an EMBL/GenBank/DDBJ whole genome shotgun (WGS) entry which is preliminary data.</text>
</comment>
<sequence>MRARYLAILLALAIAAAAFYMGVGRAVVGEERVVDELGEVHEVIKAGPYVMIKHGPSAYQIGGDFNKTMRYIETRRASWERWKRLVDKYGDEVYKAYVVPCRMYRIEEFSTLAKNLGLADKITELIPSVYYKNGTWALGGHSIRPEGLNLDDWLKSVEEKAFISVAIKYLDWRGGNGTEAPNFTKFVEVGRSVADVYIGAFIVEAPLRELYALAKKPEILMVDTPLDLIWRYREEGRTVIVKRVTVGERYLIEMKDLCDIDSRDKRRLPD</sequence>
<dbReference type="OrthoDB" id="377170at2157"/>
<dbReference type="RefSeq" id="WP_014347093.1">
    <property type="nucleotide sequence ID" value="NZ_DAIOPL010000021.1"/>
</dbReference>
<organism evidence="2 3">
    <name type="scientific">Pyrobaculum aerophilum</name>
    <dbReference type="NCBI Taxonomy" id="13773"/>
    <lineage>
        <taxon>Archaea</taxon>
        <taxon>Thermoproteota</taxon>
        <taxon>Thermoprotei</taxon>
        <taxon>Thermoproteales</taxon>
        <taxon>Thermoproteaceae</taxon>
        <taxon>Pyrobaculum</taxon>
    </lineage>
</organism>
<evidence type="ECO:0000313" key="2">
    <source>
        <dbReference type="EMBL" id="RFA98231.1"/>
    </source>
</evidence>